<accession>A0A133UDV6</accession>
<evidence type="ECO:0000313" key="2">
    <source>
        <dbReference type="Proteomes" id="UP000070284"/>
    </source>
</evidence>
<dbReference type="InterPro" id="IPR036681">
    <property type="entry name" value="PgpA-like_sf"/>
</dbReference>
<reference evidence="1 2" key="1">
    <citation type="journal article" date="2016" name="Sci. Rep.">
        <title>Metabolic traits of an uncultured archaeal lineage -MSBL1- from brine pools of the Red Sea.</title>
        <authorList>
            <person name="Mwirichia R."/>
            <person name="Alam I."/>
            <person name="Rashid M."/>
            <person name="Vinu M."/>
            <person name="Ba-Alawi W."/>
            <person name="Anthony Kamau A."/>
            <person name="Kamanda Ngugi D."/>
            <person name="Goker M."/>
            <person name="Klenk H.P."/>
            <person name="Bajic V."/>
            <person name="Stingl U."/>
        </authorList>
    </citation>
    <scope>NUCLEOTIDE SEQUENCE [LARGE SCALE GENOMIC DNA]</scope>
    <source>
        <strain evidence="1">SCGC-AAA259E19</strain>
    </source>
</reference>
<dbReference type="GO" id="GO:0006629">
    <property type="term" value="P:lipid metabolic process"/>
    <property type="evidence" value="ECO:0007669"/>
    <property type="project" value="InterPro"/>
</dbReference>
<dbReference type="Proteomes" id="UP000070284">
    <property type="component" value="Unassembled WGS sequence"/>
</dbReference>
<keyword evidence="2" id="KW-1185">Reference proteome</keyword>
<dbReference type="Gene3D" id="1.10.3760.10">
    <property type="entry name" value="PgpA-like"/>
    <property type="match status" value="1"/>
</dbReference>
<evidence type="ECO:0008006" key="3">
    <source>
        <dbReference type="Google" id="ProtNLM"/>
    </source>
</evidence>
<protein>
    <recommendedName>
        <fullName evidence="3">YutG/PgpA domain-containing protein</fullName>
    </recommendedName>
</protein>
<dbReference type="AlphaFoldDB" id="A0A133UDV6"/>
<proteinExistence type="predicted"/>
<gene>
    <name evidence="1" type="ORF">AKJ65_07620</name>
</gene>
<dbReference type="SUPFAM" id="SSF101307">
    <property type="entry name" value="YutG-like"/>
    <property type="match status" value="1"/>
</dbReference>
<dbReference type="EMBL" id="LHXO01000163">
    <property type="protein sequence ID" value="KXA92388.1"/>
    <property type="molecule type" value="Genomic_DNA"/>
</dbReference>
<comment type="caution">
    <text evidence="1">The sequence shown here is derived from an EMBL/GenBank/DDBJ whole genome shotgun (WGS) entry which is preliminary data.</text>
</comment>
<evidence type="ECO:0000313" key="1">
    <source>
        <dbReference type="EMBL" id="KXA92388.1"/>
    </source>
</evidence>
<name>A0A133UDV6_9EURY</name>
<sequence length="175" mass="19422">MIGELIGRAIREAVREGLKDCGITPSRSLEERLDERGISFEDLLDTAEEAFVFHPDSSSEEETVDLLREELKKWMNDVNVGSLVIGGLYLNEVGDQGNLPALPVKDFESDPVHLISDEILGMRIANYINGVKGVFEFERIDIDRSKPGILKELGPFTDDIVGGLIAGVCSRVYER</sequence>
<organism evidence="1 2">
    <name type="scientific">candidate division MSBL1 archaeon SCGC-AAA259E19</name>
    <dbReference type="NCBI Taxonomy" id="1698264"/>
    <lineage>
        <taxon>Archaea</taxon>
        <taxon>Methanobacteriati</taxon>
        <taxon>Methanobacteriota</taxon>
        <taxon>candidate division MSBL1</taxon>
    </lineage>
</organism>
<dbReference type="GO" id="GO:0008962">
    <property type="term" value="F:phosphatidylglycerophosphatase activity"/>
    <property type="evidence" value="ECO:0007669"/>
    <property type="project" value="InterPro"/>
</dbReference>